<evidence type="ECO:0000313" key="1">
    <source>
        <dbReference type="EMBL" id="GLR92186.1"/>
    </source>
</evidence>
<name>A0ABQ6BEA9_9BRAD</name>
<dbReference type="EMBL" id="BSOW01000070">
    <property type="protein sequence ID" value="GLR92186.1"/>
    <property type="molecule type" value="Genomic_DNA"/>
</dbReference>
<sequence length="137" mass="15063">MVDTVGMDSHTISALNLLEVWRRAGDGVGLRREARIVLESMSEPRLVAPTARRYGLSRSLLVTWRRALANRTKSEAGLVRIVVAEDGPVASATYSSRSVTAHSTERRIEIELTGGRRVIVDASVVVEALRRIIEALD</sequence>
<protein>
    <submittedName>
        <fullName evidence="1">Transposase</fullName>
    </submittedName>
</protein>
<keyword evidence="2" id="KW-1185">Reference proteome</keyword>
<organism evidence="1 2">
    <name type="scientific">Bradyrhizobium iriomotense</name>
    <dbReference type="NCBI Taxonomy" id="441950"/>
    <lineage>
        <taxon>Bacteria</taxon>
        <taxon>Pseudomonadati</taxon>
        <taxon>Pseudomonadota</taxon>
        <taxon>Alphaproteobacteria</taxon>
        <taxon>Hyphomicrobiales</taxon>
        <taxon>Nitrobacteraceae</taxon>
        <taxon>Bradyrhizobium</taxon>
    </lineage>
</organism>
<accession>A0ABQ6BEA9</accession>
<evidence type="ECO:0000313" key="2">
    <source>
        <dbReference type="Proteomes" id="UP001156905"/>
    </source>
</evidence>
<reference evidence="2" key="1">
    <citation type="journal article" date="2019" name="Int. J. Syst. Evol. Microbiol.">
        <title>The Global Catalogue of Microorganisms (GCM) 10K type strain sequencing project: providing services to taxonomists for standard genome sequencing and annotation.</title>
        <authorList>
            <consortium name="The Broad Institute Genomics Platform"/>
            <consortium name="The Broad Institute Genome Sequencing Center for Infectious Disease"/>
            <person name="Wu L."/>
            <person name="Ma J."/>
        </authorList>
    </citation>
    <scope>NUCLEOTIDE SEQUENCE [LARGE SCALE GENOMIC DNA]</scope>
    <source>
        <strain evidence="2">NBRC 102520</strain>
    </source>
</reference>
<dbReference type="Proteomes" id="UP001156905">
    <property type="component" value="Unassembled WGS sequence"/>
</dbReference>
<comment type="caution">
    <text evidence="1">The sequence shown here is derived from an EMBL/GenBank/DDBJ whole genome shotgun (WGS) entry which is preliminary data.</text>
</comment>
<proteinExistence type="predicted"/>
<gene>
    <name evidence="1" type="ORF">GCM10007857_89060</name>
</gene>